<evidence type="ECO:0000313" key="3">
    <source>
        <dbReference type="Proteomes" id="UP001142055"/>
    </source>
</evidence>
<proteinExistence type="predicted"/>
<evidence type="ECO:0000313" key="2">
    <source>
        <dbReference type="EMBL" id="KAJ6225899.1"/>
    </source>
</evidence>
<feature type="non-terminal residue" evidence="2">
    <location>
        <position position="54"/>
    </location>
</feature>
<name>A0A9Q0MHF9_BLOTA</name>
<comment type="caution">
    <text evidence="2">The sequence shown here is derived from an EMBL/GenBank/DDBJ whole genome shotgun (WGS) entry which is preliminary data.</text>
</comment>
<feature type="compositionally biased region" description="Basic and acidic residues" evidence="1">
    <location>
        <begin position="27"/>
        <end position="39"/>
    </location>
</feature>
<reference evidence="2" key="1">
    <citation type="submission" date="2022-12" db="EMBL/GenBank/DDBJ databases">
        <title>Genome assemblies of Blomia tropicalis.</title>
        <authorList>
            <person name="Cui Y."/>
        </authorList>
    </citation>
    <scope>NUCLEOTIDE SEQUENCE</scope>
    <source>
        <tissue evidence="2">Adult mites</tissue>
    </source>
</reference>
<accession>A0A9Q0MHF9</accession>
<dbReference type="EMBL" id="JAPWDV010000001">
    <property type="protein sequence ID" value="KAJ6225899.1"/>
    <property type="molecule type" value="Genomic_DNA"/>
</dbReference>
<sequence length="54" mass="6455">MISSIKHLIGCRNNYDDDDYNNNNDNSDNREHEENDKQAEYNQIWHQCVTHTVC</sequence>
<gene>
    <name evidence="2" type="ORF">RDWZM_004444</name>
</gene>
<keyword evidence="3" id="KW-1185">Reference proteome</keyword>
<evidence type="ECO:0000256" key="1">
    <source>
        <dbReference type="SAM" id="MobiDB-lite"/>
    </source>
</evidence>
<protein>
    <submittedName>
        <fullName evidence="2">Uncharacterized protein</fullName>
    </submittedName>
</protein>
<dbReference type="AlphaFoldDB" id="A0A9Q0MHF9"/>
<feature type="region of interest" description="Disordered" evidence="1">
    <location>
        <begin position="13"/>
        <end position="41"/>
    </location>
</feature>
<organism evidence="2 3">
    <name type="scientific">Blomia tropicalis</name>
    <name type="common">Mite</name>
    <dbReference type="NCBI Taxonomy" id="40697"/>
    <lineage>
        <taxon>Eukaryota</taxon>
        <taxon>Metazoa</taxon>
        <taxon>Ecdysozoa</taxon>
        <taxon>Arthropoda</taxon>
        <taxon>Chelicerata</taxon>
        <taxon>Arachnida</taxon>
        <taxon>Acari</taxon>
        <taxon>Acariformes</taxon>
        <taxon>Sarcoptiformes</taxon>
        <taxon>Astigmata</taxon>
        <taxon>Glycyphagoidea</taxon>
        <taxon>Echimyopodidae</taxon>
        <taxon>Blomia</taxon>
    </lineage>
</organism>
<dbReference type="Proteomes" id="UP001142055">
    <property type="component" value="Chromosome 1"/>
</dbReference>